<proteinExistence type="predicted"/>
<dbReference type="Proteomes" id="UP000305196">
    <property type="component" value="Unassembled WGS sequence"/>
</dbReference>
<dbReference type="VEuPathDB" id="PlasmoDB:PVW1_100007600"/>
<organism evidence="1 2">
    <name type="scientific">Plasmodium vivax</name>
    <name type="common">malaria parasite P. vivax</name>
    <dbReference type="NCBI Taxonomy" id="5855"/>
    <lineage>
        <taxon>Eukaryota</taxon>
        <taxon>Sar</taxon>
        <taxon>Alveolata</taxon>
        <taxon>Apicomplexa</taxon>
        <taxon>Aconoidasida</taxon>
        <taxon>Haemosporida</taxon>
        <taxon>Plasmodiidae</taxon>
        <taxon>Plasmodium</taxon>
        <taxon>Plasmodium (Plasmodium)</taxon>
    </lineage>
</organism>
<accession>A0A1G4E3E4</accession>
<dbReference type="EMBL" id="FLYI01000502">
    <property type="protein sequence ID" value="SCA60807.1"/>
    <property type="molecule type" value="Genomic_DNA"/>
</dbReference>
<sequence>MNPLEHQDHIGQLDTLSCAKHLHQNILQLGPFLEEEEDVQMEYPIFSMDSSQNNFHDMKTIMMKILD</sequence>
<reference evidence="1 2" key="1">
    <citation type="submission" date="2016-07" db="EMBL/GenBank/DDBJ databases">
        <authorList>
            <consortium name="Pathogen Informatics"/>
        </authorList>
    </citation>
    <scope>NUCLEOTIDE SEQUENCE [LARGE SCALE GENOMIC DNA]</scope>
</reference>
<protein>
    <submittedName>
        <fullName evidence="1">Uncharacterized protein</fullName>
    </submittedName>
</protein>
<evidence type="ECO:0000313" key="2">
    <source>
        <dbReference type="Proteomes" id="UP000305196"/>
    </source>
</evidence>
<evidence type="ECO:0000313" key="1">
    <source>
        <dbReference type="EMBL" id="SCA60807.1"/>
    </source>
</evidence>
<dbReference type="AlphaFoldDB" id="A0A1G4E3E4"/>
<gene>
    <name evidence="1" type="ORF">PVC01_000124300</name>
</gene>
<name>A0A1G4E3E4_PLAVI</name>